<comment type="caution">
    <text evidence="1">The sequence shown here is derived from an EMBL/GenBank/DDBJ whole genome shotgun (WGS) entry which is preliminary data.</text>
</comment>
<evidence type="ECO:0008006" key="3">
    <source>
        <dbReference type="Google" id="ProtNLM"/>
    </source>
</evidence>
<dbReference type="AlphaFoldDB" id="A0A1I0IK26"/>
<accession>A0A1I0IK26</accession>
<evidence type="ECO:0000313" key="1">
    <source>
        <dbReference type="EMBL" id="SET97283.1"/>
    </source>
</evidence>
<evidence type="ECO:0000313" key="2">
    <source>
        <dbReference type="Proteomes" id="UP000182121"/>
    </source>
</evidence>
<dbReference type="Proteomes" id="UP000182121">
    <property type="component" value="Unassembled WGS sequence"/>
</dbReference>
<name>A0A1I0IK26_9FIRM</name>
<dbReference type="EMBL" id="FOIO01000040">
    <property type="protein sequence ID" value="SET97283.1"/>
    <property type="molecule type" value="Genomic_DNA"/>
</dbReference>
<protein>
    <recommendedName>
        <fullName evidence="3">DUF3970 domain-containing protein</fullName>
    </recommendedName>
</protein>
<proteinExistence type="predicted"/>
<sequence length="59" mass="7118">MLKVRLMGTKNDIKWFGKILQRHPKVNVTEFSECFPNKGTKRFYRVYVEIEKSNVKEKQ</sequence>
<organism evidence="1 2">
    <name type="scientific">Enterocloster clostridioformis</name>
    <dbReference type="NCBI Taxonomy" id="1531"/>
    <lineage>
        <taxon>Bacteria</taxon>
        <taxon>Bacillati</taxon>
        <taxon>Bacillota</taxon>
        <taxon>Clostridia</taxon>
        <taxon>Lachnospirales</taxon>
        <taxon>Lachnospiraceae</taxon>
        <taxon>Enterocloster</taxon>
    </lineage>
</organism>
<reference evidence="1 2" key="1">
    <citation type="submission" date="2016-10" db="EMBL/GenBank/DDBJ databases">
        <authorList>
            <person name="Varghese N."/>
            <person name="Submissions S."/>
        </authorList>
    </citation>
    <scope>NUCLEOTIDE SEQUENCE [LARGE SCALE GENOMIC DNA]</scope>
    <source>
        <strain evidence="1 2">NLAE-zl-C196</strain>
    </source>
</reference>
<gene>
    <name evidence="1" type="ORF">SAMN05216521_104039</name>
</gene>
<dbReference type="RefSeq" id="WP_074663407.1">
    <property type="nucleotide sequence ID" value="NZ_FOIO01000040.1"/>
</dbReference>